<name>A0A3P7EDK7_SCHSO</name>
<evidence type="ECO:0000256" key="4">
    <source>
        <dbReference type="SAM" id="Phobius"/>
    </source>
</evidence>
<keyword evidence="4" id="KW-0472">Membrane</keyword>
<sequence length="990" mass="106263">MFYAHRPLTAHQVLEEMVNQRINQGFQLCVEAVPASNSDSLGLPPHSPDRMDGGSTALPVLREPGFASAMKPLSVSTKLSLIPGRNSLLPSPGLHTEGTGTCSTELTTPTRRAGTAGIGAAGVAGGLRHRDPGTVDPGVITDSGAPSRTSIGLAGNAHHIPKIITTTPSPTNTAATSKNRNPVPSAGNPLTTPILPSTRGPPAPPSEMKLALPGCAFDGYSQYLLCTFFVFLLNVGLLTTELVNCPSGCVCSQETSALCCLFSTSSTESTQRCELPDAQPIFLQSKPDRLWLYSDSCSPQWRELTVQLTPHAWPPTRPNRTCKAQLSHLTLTGLSDSPIELMASALLGVFLPADGSSSLEYFAMENSNLVRVQPGFFDRLKVEYVTEVSVRNNRRLNSTGLGTAWLAELRRLEILDLSGNHLEEVNLALWGFPKPISSVRASRLMVLNLSNNRIKYLNRNAFIYLPYLKKLYLSGNRLSSLPASVFTNLINLEHLDLSRNTLTLYGLSIEVNASPFGNTLPALKALDLSDNPLMRGVDPSAQPLWWLSAICPINLRGLSLNRIEVSPFNQSESHIKPLPEIPWQKCPDLVVQISQTPELVCLPAYWLPKGPNGHTTQQKLITPVKSICPPPDPPNFSAITTSLPASSSTNSAVSGFLSFLGFGDSPSGESIMKSDYRLLSVCLLGLLSIVIVILTVLSIFLCCRRSRGFKRRCKGLSSENVSKQSGVFDPHKTGFYSENCPTEAHLAADQVTALLPASSAHGIVARTDSGILYNENGVPVFRLIQQTFDGQSVSGTSEMRPLWMPDGSSSYYPVSYGLSLVSLSGRGQMYAAGGPAVAASTQLVKPNNLVNSRYSLQPSDLPMDNTKGRSRRRRQGQHTVQRRAPASGAAVPVTTITAQASSLSYKSTSFSSFGGSIHSGNADQPEALNLFSGARDQTLQANSKETEGANSPDEIDDSSGVSPGDPDSPSPKSLDCIPVALPDQRITEVA</sequence>
<dbReference type="Gene3D" id="3.80.10.10">
    <property type="entry name" value="Ribonuclease Inhibitor"/>
    <property type="match status" value="2"/>
</dbReference>
<dbReference type="EMBL" id="UYSU01036470">
    <property type="protein sequence ID" value="VDL97747.1"/>
    <property type="molecule type" value="Genomic_DNA"/>
</dbReference>
<dbReference type="Pfam" id="PF13855">
    <property type="entry name" value="LRR_8"/>
    <property type="match status" value="1"/>
</dbReference>
<gene>
    <name evidence="5" type="ORF">SSLN_LOCUS11362</name>
</gene>
<evidence type="ECO:0000256" key="2">
    <source>
        <dbReference type="ARBA" id="ARBA00022737"/>
    </source>
</evidence>
<feature type="region of interest" description="Disordered" evidence="3">
    <location>
        <begin position="167"/>
        <end position="195"/>
    </location>
</feature>
<feature type="region of interest" description="Disordered" evidence="3">
    <location>
        <begin position="852"/>
        <end position="892"/>
    </location>
</feature>
<evidence type="ECO:0000313" key="5">
    <source>
        <dbReference type="EMBL" id="VDL97747.1"/>
    </source>
</evidence>
<dbReference type="AlphaFoldDB" id="A0A3P7EDK7"/>
<dbReference type="InterPro" id="IPR001611">
    <property type="entry name" value="Leu-rich_rpt"/>
</dbReference>
<dbReference type="InterPro" id="IPR003591">
    <property type="entry name" value="Leu-rich_rpt_typical-subtyp"/>
</dbReference>
<accession>A0A3P7EDK7</accession>
<keyword evidence="1" id="KW-0433">Leucine-rich repeat</keyword>
<keyword evidence="2" id="KW-0677">Repeat</keyword>
<reference evidence="5 6" key="1">
    <citation type="submission" date="2018-11" db="EMBL/GenBank/DDBJ databases">
        <authorList>
            <consortium name="Pathogen Informatics"/>
        </authorList>
    </citation>
    <scope>NUCLEOTIDE SEQUENCE [LARGE SCALE GENOMIC DNA]</scope>
    <source>
        <strain evidence="5 6">NST_G2</strain>
    </source>
</reference>
<feature type="compositionally biased region" description="Low complexity" evidence="3">
    <location>
        <begin position="958"/>
        <end position="973"/>
    </location>
</feature>
<feature type="compositionally biased region" description="Low complexity" evidence="3">
    <location>
        <begin position="167"/>
        <end position="178"/>
    </location>
</feature>
<dbReference type="PANTHER" id="PTHR24366">
    <property type="entry name" value="IG(IMMUNOGLOBULIN) AND LRR(LEUCINE RICH REPEAT) DOMAINS"/>
    <property type="match status" value="1"/>
</dbReference>
<feature type="compositionally biased region" description="Polar residues" evidence="3">
    <location>
        <begin position="98"/>
        <end position="109"/>
    </location>
</feature>
<dbReference type="PROSITE" id="PS51450">
    <property type="entry name" value="LRR"/>
    <property type="match status" value="1"/>
</dbReference>
<dbReference type="SMART" id="SM00369">
    <property type="entry name" value="LRR_TYP"/>
    <property type="match status" value="5"/>
</dbReference>
<evidence type="ECO:0000256" key="3">
    <source>
        <dbReference type="SAM" id="MobiDB-lite"/>
    </source>
</evidence>
<keyword evidence="4" id="KW-1133">Transmembrane helix</keyword>
<keyword evidence="4" id="KW-0812">Transmembrane</keyword>
<dbReference type="OrthoDB" id="6099413at2759"/>
<dbReference type="InterPro" id="IPR032675">
    <property type="entry name" value="LRR_dom_sf"/>
</dbReference>
<proteinExistence type="predicted"/>
<evidence type="ECO:0000313" key="6">
    <source>
        <dbReference type="Proteomes" id="UP000275846"/>
    </source>
</evidence>
<evidence type="ECO:0000256" key="1">
    <source>
        <dbReference type="ARBA" id="ARBA00022614"/>
    </source>
</evidence>
<protein>
    <submittedName>
        <fullName evidence="5">Uncharacterized protein</fullName>
    </submittedName>
</protein>
<organism evidence="5 6">
    <name type="scientific">Schistocephalus solidus</name>
    <name type="common">Tapeworm</name>
    <dbReference type="NCBI Taxonomy" id="70667"/>
    <lineage>
        <taxon>Eukaryota</taxon>
        <taxon>Metazoa</taxon>
        <taxon>Spiralia</taxon>
        <taxon>Lophotrochozoa</taxon>
        <taxon>Platyhelminthes</taxon>
        <taxon>Cestoda</taxon>
        <taxon>Eucestoda</taxon>
        <taxon>Diphyllobothriidea</taxon>
        <taxon>Diphyllobothriidae</taxon>
        <taxon>Schistocephalus</taxon>
    </lineage>
</organism>
<dbReference type="STRING" id="70667.A0A3P7EDK7"/>
<dbReference type="SUPFAM" id="SSF52058">
    <property type="entry name" value="L domain-like"/>
    <property type="match status" value="1"/>
</dbReference>
<feature type="transmembrane region" description="Helical" evidence="4">
    <location>
        <begin position="678"/>
        <end position="702"/>
    </location>
</feature>
<dbReference type="PANTHER" id="PTHR24366:SF96">
    <property type="entry name" value="LEUCINE RICH REPEAT CONTAINING 53"/>
    <property type="match status" value="1"/>
</dbReference>
<feature type="region of interest" description="Disordered" evidence="3">
    <location>
        <begin position="90"/>
        <end position="109"/>
    </location>
</feature>
<keyword evidence="6" id="KW-1185">Reference proteome</keyword>
<feature type="region of interest" description="Disordered" evidence="3">
    <location>
        <begin position="939"/>
        <end position="990"/>
    </location>
</feature>
<dbReference type="Proteomes" id="UP000275846">
    <property type="component" value="Unassembled WGS sequence"/>
</dbReference>